<dbReference type="RefSeq" id="WP_244183158.1">
    <property type="nucleotide sequence ID" value="NZ_FNVG01000030.1"/>
</dbReference>
<evidence type="ECO:0000313" key="5">
    <source>
        <dbReference type="EMBL" id="SEG67415.1"/>
    </source>
</evidence>
<evidence type="ECO:0000256" key="3">
    <source>
        <dbReference type="HAMAP-Rule" id="MF_01660"/>
    </source>
</evidence>
<dbReference type="NCBIfam" id="TIGR03695">
    <property type="entry name" value="menH_SHCHC"/>
    <property type="match status" value="1"/>
</dbReference>
<evidence type="ECO:0000259" key="4">
    <source>
        <dbReference type="Pfam" id="PF12697"/>
    </source>
</evidence>
<dbReference type="GO" id="GO:0070205">
    <property type="term" value="F:2-succinyl-6-hydroxy-2,4-cyclohexadiene-1-carboxylate synthase activity"/>
    <property type="evidence" value="ECO:0007669"/>
    <property type="project" value="UniProtKB-UniRule"/>
</dbReference>
<reference evidence="6" key="1">
    <citation type="submission" date="2016-10" db="EMBL/GenBank/DDBJ databases">
        <authorList>
            <person name="Varghese N."/>
            <person name="Submissions S."/>
        </authorList>
    </citation>
    <scope>NUCLEOTIDE SEQUENCE [LARGE SCALE GENOMIC DNA]</scope>
    <source>
        <strain evidence="6">CGMCC 1.7062</strain>
    </source>
</reference>
<protein>
    <recommendedName>
        <fullName evidence="3">Putative 2-succinyl-6-hydroxy-2,4-cyclohexadiene-1-carboxylate synthase</fullName>
        <shortName evidence="3">SHCHC synthase</shortName>
        <ecNumber evidence="3">4.2.99.20</ecNumber>
    </recommendedName>
</protein>
<dbReference type="PANTHER" id="PTHR42916:SF1">
    <property type="entry name" value="PROTEIN PHYLLO, CHLOROPLASTIC"/>
    <property type="match status" value="1"/>
</dbReference>
<dbReference type="UniPathway" id="UPA01057">
    <property type="reaction ID" value="UER00900"/>
</dbReference>
<gene>
    <name evidence="3" type="primary">menH</name>
    <name evidence="5" type="ORF">SAMN04488244_13011</name>
</gene>
<dbReference type="EMBL" id="FNVG01000030">
    <property type="protein sequence ID" value="SEG67415.1"/>
    <property type="molecule type" value="Genomic_DNA"/>
</dbReference>
<dbReference type="Gene3D" id="3.40.50.1820">
    <property type="entry name" value="alpha/beta hydrolase"/>
    <property type="match status" value="1"/>
</dbReference>
<dbReference type="AlphaFoldDB" id="A0A1H6C460"/>
<sequence length="280" mass="31226">MLNSHYQPAMDSEEASPSLLVFVHGFLGAADDWQPLQPYLKNRNQLYVELPGHGASKAIRSTSFASSCRLIHTTILDCINIQGLRPDTPVCFVGYSLGARLLMYFLTEYTSIQSGLPRLNGQGLIIEGGNFGLQRQKDRELRLESDRRWAKRFNSEPIVDVLGDWYRQPVFSSLNHEQRQLLIAKRSVNLGCALSDMLMATSLGHQPYLLPEVSALRFPAGNLPLYISGEHDTKFTKLAQSSGLNHKVVEGAGHNVHKEQPEAYASVLLTYLEQTGGNTR</sequence>
<evidence type="ECO:0000313" key="6">
    <source>
        <dbReference type="Proteomes" id="UP000236721"/>
    </source>
</evidence>
<dbReference type="InterPro" id="IPR029058">
    <property type="entry name" value="AB_hydrolase_fold"/>
</dbReference>
<keyword evidence="6" id="KW-1185">Reference proteome</keyword>
<comment type="catalytic activity">
    <reaction evidence="3">
        <text>5-enolpyruvoyl-6-hydroxy-2-succinyl-cyclohex-3-ene-1-carboxylate = (1R,6R)-6-hydroxy-2-succinyl-cyclohexa-2,4-diene-1-carboxylate + pyruvate</text>
        <dbReference type="Rhea" id="RHEA:25597"/>
        <dbReference type="ChEBI" id="CHEBI:15361"/>
        <dbReference type="ChEBI" id="CHEBI:58689"/>
        <dbReference type="ChEBI" id="CHEBI:58818"/>
        <dbReference type="EC" id="4.2.99.20"/>
    </reaction>
</comment>
<proteinExistence type="inferred from homology"/>
<organism evidence="5 6">
    <name type="scientific">Vibrio hangzhouensis</name>
    <dbReference type="NCBI Taxonomy" id="462991"/>
    <lineage>
        <taxon>Bacteria</taxon>
        <taxon>Pseudomonadati</taxon>
        <taxon>Pseudomonadota</taxon>
        <taxon>Gammaproteobacteria</taxon>
        <taxon>Vibrionales</taxon>
        <taxon>Vibrionaceae</taxon>
        <taxon>Vibrio</taxon>
    </lineage>
</organism>
<dbReference type="InterPro" id="IPR000073">
    <property type="entry name" value="AB_hydrolase_1"/>
</dbReference>
<dbReference type="Proteomes" id="UP000236721">
    <property type="component" value="Unassembled WGS sequence"/>
</dbReference>
<dbReference type="HAMAP" id="MF_01660">
    <property type="entry name" value="MenH"/>
    <property type="match status" value="1"/>
</dbReference>
<dbReference type="EC" id="4.2.99.20" evidence="3"/>
<dbReference type="Pfam" id="PF12697">
    <property type="entry name" value="Abhydrolase_6"/>
    <property type="match status" value="1"/>
</dbReference>
<comment type="subunit">
    <text evidence="3">Monomer.</text>
</comment>
<comment type="pathway">
    <text evidence="3">Quinol/quinone metabolism; 1,4-dihydroxy-2-naphthoate biosynthesis; 1,4-dihydroxy-2-naphthoate from chorismate: step 3/7.</text>
</comment>
<dbReference type="SUPFAM" id="SSF53474">
    <property type="entry name" value="alpha/beta-Hydrolases"/>
    <property type="match status" value="1"/>
</dbReference>
<dbReference type="InterPro" id="IPR022485">
    <property type="entry name" value="SHCHC_synthase_MenH"/>
</dbReference>
<accession>A0A1H6C460</accession>
<dbReference type="NCBIfam" id="NF008340">
    <property type="entry name" value="PRK11126.1"/>
    <property type="match status" value="1"/>
</dbReference>
<dbReference type="PANTHER" id="PTHR42916">
    <property type="entry name" value="2-SUCCINYL-5-ENOLPYRUVYL-6-HYDROXY-3-CYCLOHEXENE-1-CARBOXYLATE SYNTHASE"/>
    <property type="match status" value="1"/>
</dbReference>
<dbReference type="GO" id="GO:0009234">
    <property type="term" value="P:menaquinone biosynthetic process"/>
    <property type="evidence" value="ECO:0007669"/>
    <property type="project" value="UniProtKB-UniRule"/>
</dbReference>
<comment type="pathway">
    <text evidence="3">Quinol/quinone metabolism; menaquinone biosynthesis.</text>
</comment>
<comment type="function">
    <text evidence="3">Catalyzes a proton abstraction reaction that results in 2,5-elimination of pyruvate from 2-succinyl-5-enolpyruvyl-6-hydroxy-3-cyclohexene-1-carboxylate (SEPHCHC) and the formation of 2-succinyl-6-hydroxy-2,4-cyclohexadiene-1-carboxylate (SHCHC).</text>
</comment>
<keyword evidence="1 3" id="KW-0474">Menaquinone biosynthesis</keyword>
<comment type="similarity">
    <text evidence="3">Belongs to the AB hydrolase superfamily. MenH family.</text>
</comment>
<evidence type="ECO:0000256" key="2">
    <source>
        <dbReference type="ARBA" id="ARBA00023239"/>
    </source>
</evidence>
<evidence type="ECO:0000256" key="1">
    <source>
        <dbReference type="ARBA" id="ARBA00022428"/>
    </source>
</evidence>
<dbReference type="UniPathway" id="UPA00079"/>
<name>A0A1H6C460_9VIBR</name>
<keyword evidence="2 3" id="KW-0456">Lyase</keyword>
<feature type="domain" description="AB hydrolase-1" evidence="4">
    <location>
        <begin position="20"/>
        <end position="266"/>
    </location>
</feature>